<sequence>MIRFPKGNGECLLFNPEKKDKMYKIPNLGNDFTKNVCVATYKSWLLMQPKYKHIDEDCRLNLYILDLLTRERINLPTFVSGCGLICSILWIDEKTKDHLVIGMSEEDHAISFKRGDKSWKKNPNLDQKLYCLNYAKLKVFDFSGYTPLRVFKTSVSDFLQPLRPFGMRMPGTSWKDNVVHSKNKVVVTLARDVLIVKCRRPNVSKIWEFKIYKMVGNNQWEEIYSLGGETILLDLGITLLAKDMQGIQKNSIYFSMDTILFEDQYDKTEIFIFVTTHPVQLPHRSVCSSFPCSRSRWFLPCFKQE</sequence>
<dbReference type="AlphaFoldDB" id="R0IPH9"/>
<dbReference type="InterPro" id="IPR050942">
    <property type="entry name" value="F-box_BR-signaling"/>
</dbReference>
<keyword evidence="3" id="KW-1185">Reference proteome</keyword>
<organism evidence="2 3">
    <name type="scientific">Capsella rubella</name>
    <dbReference type="NCBI Taxonomy" id="81985"/>
    <lineage>
        <taxon>Eukaryota</taxon>
        <taxon>Viridiplantae</taxon>
        <taxon>Streptophyta</taxon>
        <taxon>Embryophyta</taxon>
        <taxon>Tracheophyta</taxon>
        <taxon>Spermatophyta</taxon>
        <taxon>Magnoliopsida</taxon>
        <taxon>eudicotyledons</taxon>
        <taxon>Gunneridae</taxon>
        <taxon>Pentapetalae</taxon>
        <taxon>rosids</taxon>
        <taxon>malvids</taxon>
        <taxon>Brassicales</taxon>
        <taxon>Brassicaceae</taxon>
        <taxon>Camelineae</taxon>
        <taxon>Capsella</taxon>
    </lineage>
</organism>
<gene>
    <name evidence="2" type="ORF">CARUB_v10011670mg</name>
</gene>
<dbReference type="InterPro" id="IPR005174">
    <property type="entry name" value="KIB1-4_b-propeller"/>
</dbReference>
<accession>R0IPH9</accession>
<evidence type="ECO:0000259" key="1">
    <source>
        <dbReference type="Pfam" id="PF03478"/>
    </source>
</evidence>
<dbReference type="Pfam" id="PF03478">
    <property type="entry name" value="Beta-prop_KIB1-4"/>
    <property type="match status" value="1"/>
</dbReference>
<proteinExistence type="predicted"/>
<dbReference type="EMBL" id="KB870805">
    <property type="protein sequence ID" value="EOA39053.1"/>
    <property type="molecule type" value="Genomic_DNA"/>
</dbReference>
<dbReference type="PANTHER" id="PTHR44259:SF25">
    <property type="entry name" value="F-BOX DOMAIN-CONTAINING PROTEIN"/>
    <property type="match status" value="1"/>
</dbReference>
<reference evidence="3" key="1">
    <citation type="journal article" date="2013" name="Nat. Genet.">
        <title>The Capsella rubella genome and the genomic consequences of rapid mating system evolution.</title>
        <authorList>
            <person name="Slotte T."/>
            <person name="Hazzouri K.M."/>
            <person name="Agren J.A."/>
            <person name="Koenig D."/>
            <person name="Maumus F."/>
            <person name="Guo Y.L."/>
            <person name="Steige K."/>
            <person name="Platts A.E."/>
            <person name="Escobar J.S."/>
            <person name="Newman L.K."/>
            <person name="Wang W."/>
            <person name="Mandakova T."/>
            <person name="Vello E."/>
            <person name="Smith L.M."/>
            <person name="Henz S.R."/>
            <person name="Steffen J."/>
            <person name="Takuno S."/>
            <person name="Brandvain Y."/>
            <person name="Coop G."/>
            <person name="Andolfatto P."/>
            <person name="Hu T.T."/>
            <person name="Blanchette M."/>
            <person name="Clark R.M."/>
            <person name="Quesneville H."/>
            <person name="Nordborg M."/>
            <person name="Gaut B.S."/>
            <person name="Lysak M.A."/>
            <person name="Jenkins J."/>
            <person name="Grimwood J."/>
            <person name="Chapman J."/>
            <person name="Prochnik S."/>
            <person name="Shu S."/>
            <person name="Rokhsar D."/>
            <person name="Schmutz J."/>
            <person name="Weigel D."/>
            <person name="Wright S.I."/>
        </authorList>
    </citation>
    <scope>NUCLEOTIDE SEQUENCE [LARGE SCALE GENOMIC DNA]</scope>
    <source>
        <strain evidence="3">cv. Monte Gargano</strain>
    </source>
</reference>
<name>R0IPH9_9BRAS</name>
<evidence type="ECO:0000313" key="3">
    <source>
        <dbReference type="Proteomes" id="UP000029121"/>
    </source>
</evidence>
<evidence type="ECO:0000313" key="2">
    <source>
        <dbReference type="EMBL" id="EOA39053.1"/>
    </source>
</evidence>
<protein>
    <recommendedName>
        <fullName evidence="1">KIB1-4 beta-propeller domain-containing protein</fullName>
    </recommendedName>
</protein>
<dbReference type="PANTHER" id="PTHR44259">
    <property type="entry name" value="OS07G0183000 PROTEIN-RELATED"/>
    <property type="match status" value="1"/>
</dbReference>
<feature type="domain" description="KIB1-4 beta-propeller" evidence="1">
    <location>
        <begin position="14"/>
        <end position="273"/>
    </location>
</feature>
<dbReference type="Proteomes" id="UP000029121">
    <property type="component" value="Unassembled WGS sequence"/>
</dbReference>